<organism evidence="2 3">
    <name type="scientific">Pacificibacter maritimus</name>
    <dbReference type="NCBI Taxonomy" id="762213"/>
    <lineage>
        <taxon>Bacteria</taxon>
        <taxon>Pseudomonadati</taxon>
        <taxon>Pseudomonadota</taxon>
        <taxon>Alphaproteobacteria</taxon>
        <taxon>Rhodobacterales</taxon>
        <taxon>Roseobacteraceae</taxon>
        <taxon>Pacificibacter</taxon>
    </lineage>
</organism>
<comment type="caution">
    <text evidence="2">The sequence shown here is derived from an EMBL/GenBank/DDBJ whole genome shotgun (WGS) entry which is preliminary data.</text>
</comment>
<gene>
    <name evidence="2" type="ORF">EDD53_2047</name>
</gene>
<sequence>MENSITQQAEHLAALLTDRLGIRSGRGFEEKLAKAGRSLPRWARRDGQVVVSAITMESHPKLAQQMRKPAARRAARNLTKYLEGIDPVKRRMGRFLDFLALVSVIAIVIFAAVITILVWRGIL</sequence>
<dbReference type="Proteomes" id="UP000269689">
    <property type="component" value="Unassembled WGS sequence"/>
</dbReference>
<protein>
    <submittedName>
        <fullName evidence="2">Uncharacterized protein</fullName>
    </submittedName>
</protein>
<dbReference type="EMBL" id="RKQK01000003">
    <property type="protein sequence ID" value="RPE66345.1"/>
    <property type="molecule type" value="Genomic_DNA"/>
</dbReference>
<keyword evidence="1" id="KW-1133">Transmembrane helix</keyword>
<reference evidence="2 3" key="1">
    <citation type="submission" date="2018-11" db="EMBL/GenBank/DDBJ databases">
        <title>Genomic Encyclopedia of Type Strains, Phase IV (KMG-IV): sequencing the most valuable type-strain genomes for metagenomic binning, comparative biology and taxonomic classification.</title>
        <authorList>
            <person name="Goeker M."/>
        </authorList>
    </citation>
    <scope>NUCLEOTIDE SEQUENCE [LARGE SCALE GENOMIC DNA]</scope>
    <source>
        <strain evidence="2 3">DSM 104731</strain>
    </source>
</reference>
<evidence type="ECO:0000313" key="2">
    <source>
        <dbReference type="EMBL" id="RPE66345.1"/>
    </source>
</evidence>
<proteinExistence type="predicted"/>
<evidence type="ECO:0000256" key="1">
    <source>
        <dbReference type="SAM" id="Phobius"/>
    </source>
</evidence>
<keyword evidence="1" id="KW-0812">Transmembrane</keyword>
<keyword evidence="1" id="KW-0472">Membrane</keyword>
<keyword evidence="3" id="KW-1185">Reference proteome</keyword>
<accession>A0A3N4UD29</accession>
<name>A0A3N4UD29_9RHOB</name>
<feature type="transmembrane region" description="Helical" evidence="1">
    <location>
        <begin position="98"/>
        <end position="119"/>
    </location>
</feature>
<dbReference type="RefSeq" id="WP_123793105.1">
    <property type="nucleotide sequence ID" value="NZ_RKQK01000003.1"/>
</dbReference>
<dbReference type="AlphaFoldDB" id="A0A3N4UD29"/>
<dbReference type="OrthoDB" id="7874312at2"/>
<evidence type="ECO:0000313" key="3">
    <source>
        <dbReference type="Proteomes" id="UP000269689"/>
    </source>
</evidence>